<evidence type="ECO:0000313" key="6">
    <source>
        <dbReference type="Proteomes" id="UP001270362"/>
    </source>
</evidence>
<feature type="compositionally biased region" description="Acidic residues" evidence="3">
    <location>
        <begin position="267"/>
        <end position="280"/>
    </location>
</feature>
<dbReference type="Pfam" id="PF17863">
    <property type="entry name" value="AAA_lid_2"/>
    <property type="match status" value="1"/>
</dbReference>
<gene>
    <name evidence="5" type="ORF">B0T22DRAFT_430187</name>
</gene>
<dbReference type="EMBL" id="JAULSO010000003">
    <property type="protein sequence ID" value="KAK3686032.1"/>
    <property type="molecule type" value="Genomic_DNA"/>
</dbReference>
<dbReference type="InterPro" id="IPR052041">
    <property type="entry name" value="Nucleic_acid_metab_PIN/TRAM"/>
</dbReference>
<accession>A0AAE0X6E2</accession>
<feature type="region of interest" description="Disordered" evidence="3">
    <location>
        <begin position="109"/>
        <end position="185"/>
    </location>
</feature>
<organism evidence="5 6">
    <name type="scientific">Podospora appendiculata</name>
    <dbReference type="NCBI Taxonomy" id="314037"/>
    <lineage>
        <taxon>Eukaryota</taxon>
        <taxon>Fungi</taxon>
        <taxon>Dikarya</taxon>
        <taxon>Ascomycota</taxon>
        <taxon>Pezizomycotina</taxon>
        <taxon>Sordariomycetes</taxon>
        <taxon>Sordariomycetidae</taxon>
        <taxon>Sordariales</taxon>
        <taxon>Podosporaceae</taxon>
        <taxon>Podospora</taxon>
    </lineage>
</organism>
<evidence type="ECO:0000256" key="2">
    <source>
        <dbReference type="ARBA" id="ARBA00023444"/>
    </source>
</evidence>
<comment type="caution">
    <text evidence="5">The sequence shown here is derived from an EMBL/GenBank/DDBJ whole genome shotgun (WGS) entry which is preliminary data.</text>
</comment>
<feature type="region of interest" description="Disordered" evidence="3">
    <location>
        <begin position="265"/>
        <end position="312"/>
    </location>
</feature>
<keyword evidence="6" id="KW-1185">Reference proteome</keyword>
<dbReference type="GO" id="GO:0016851">
    <property type="term" value="F:magnesium chelatase activity"/>
    <property type="evidence" value="ECO:0007669"/>
    <property type="project" value="UniProtKB-EC"/>
</dbReference>
<evidence type="ECO:0000256" key="1">
    <source>
        <dbReference type="ARBA" id="ARBA00012825"/>
    </source>
</evidence>
<dbReference type="EC" id="6.6.1.1" evidence="1"/>
<dbReference type="PANTHER" id="PTHR11603:SF132">
    <property type="entry name" value="C2H2-TYPE DOMAIN-CONTAINING PROTEIN"/>
    <property type="match status" value="1"/>
</dbReference>
<reference evidence="5" key="2">
    <citation type="submission" date="2023-06" db="EMBL/GenBank/DDBJ databases">
        <authorList>
            <consortium name="Lawrence Berkeley National Laboratory"/>
            <person name="Haridas S."/>
            <person name="Hensen N."/>
            <person name="Bonometti L."/>
            <person name="Westerberg I."/>
            <person name="Brannstrom I.O."/>
            <person name="Guillou S."/>
            <person name="Cros-Aarteil S."/>
            <person name="Calhoun S."/>
            <person name="Kuo A."/>
            <person name="Mondo S."/>
            <person name="Pangilinan J."/>
            <person name="Riley R."/>
            <person name="Labutti K."/>
            <person name="Andreopoulos B."/>
            <person name="Lipzen A."/>
            <person name="Chen C."/>
            <person name="Yanf M."/>
            <person name="Daum C."/>
            <person name="Ng V."/>
            <person name="Clum A."/>
            <person name="Steindorff A."/>
            <person name="Ohm R."/>
            <person name="Martin F."/>
            <person name="Silar P."/>
            <person name="Natvig D."/>
            <person name="Lalanne C."/>
            <person name="Gautier V."/>
            <person name="Ament-Velasquez S.L."/>
            <person name="Kruys A."/>
            <person name="Hutchinson M.I."/>
            <person name="Powell A.J."/>
            <person name="Barry K."/>
            <person name="Miller A.N."/>
            <person name="Grigoriev I.V."/>
            <person name="Debuchy R."/>
            <person name="Gladieux P."/>
            <person name="Thoren M.H."/>
            <person name="Johannesson H."/>
        </authorList>
    </citation>
    <scope>NUCLEOTIDE SEQUENCE</scope>
    <source>
        <strain evidence="5">CBS 314.62</strain>
    </source>
</reference>
<dbReference type="PANTHER" id="PTHR11603">
    <property type="entry name" value="AAA FAMILY ATPASE"/>
    <property type="match status" value="1"/>
</dbReference>
<proteinExistence type="predicted"/>
<feature type="domain" description="ChlI/MoxR AAA lid" evidence="4">
    <location>
        <begin position="370"/>
        <end position="429"/>
    </location>
</feature>
<feature type="compositionally biased region" description="Low complexity" evidence="3">
    <location>
        <begin position="140"/>
        <end position="153"/>
    </location>
</feature>
<evidence type="ECO:0000259" key="4">
    <source>
        <dbReference type="Pfam" id="PF17863"/>
    </source>
</evidence>
<name>A0AAE0X6E2_9PEZI</name>
<comment type="pathway">
    <text evidence="2">Porphyrin-containing compound metabolism.</text>
</comment>
<sequence length="464" mass="49676">MAAAAAAAADDPQQQQQQQQQQQHQQQLAPLLDKIHSLSDLELAVLLSLIAHEHCLISTEADSVDELADELRLVATRTFGLTSVIVNCHAHMTLDDFATALLIPPLSSPTTNAKPRSVSPYHSRSNDPPLGSYFQPHPGASTSATPATATATPGLKPPPHSSSIIPISPSSVAPTHPPPPPPPPQIANIVLAKHLDRAPRAIQIQALELLRTRRIFTRTSVHAAPKPFLLVPVLGAPSGGQARVTPHLNDWLYIAHWHDPADGFANLDDEDDDDNDDNDDISNTFKPNDPPTTTTTTTTDNNNTNPDDSASIASGTSVVKRMTPNSPSTTPAPPPIITEADLLLLAHLAQQARVDVDVARYQMNIITFLRMHRAVAGGVSPTATQHLGQLMRSLAPLHGLDYVTPSLVGLAARKVYLHRLAVVAPERERSMQWGSELAAVEALLEGVGPEDVVDDVLGMVAVPQ</sequence>
<dbReference type="Gene3D" id="1.10.8.80">
    <property type="entry name" value="Magnesium chelatase subunit I, C-Terminal domain"/>
    <property type="match status" value="1"/>
</dbReference>
<dbReference type="Proteomes" id="UP001270362">
    <property type="component" value="Unassembled WGS sequence"/>
</dbReference>
<dbReference type="AlphaFoldDB" id="A0AAE0X6E2"/>
<feature type="region of interest" description="Disordered" evidence="3">
    <location>
        <begin position="1"/>
        <end position="25"/>
    </location>
</feature>
<evidence type="ECO:0000256" key="3">
    <source>
        <dbReference type="SAM" id="MobiDB-lite"/>
    </source>
</evidence>
<protein>
    <recommendedName>
        <fullName evidence="1">magnesium chelatase</fullName>
        <ecNumber evidence="1">6.6.1.1</ecNumber>
    </recommendedName>
</protein>
<feature type="compositionally biased region" description="Pro residues" evidence="3">
    <location>
        <begin position="175"/>
        <end position="185"/>
    </location>
</feature>
<dbReference type="InterPro" id="IPR041628">
    <property type="entry name" value="ChlI/MoxR_AAA_lid"/>
</dbReference>
<feature type="compositionally biased region" description="Low complexity" evidence="3">
    <location>
        <begin position="161"/>
        <end position="171"/>
    </location>
</feature>
<reference evidence="5" key="1">
    <citation type="journal article" date="2023" name="Mol. Phylogenet. Evol.">
        <title>Genome-scale phylogeny and comparative genomics of the fungal order Sordariales.</title>
        <authorList>
            <person name="Hensen N."/>
            <person name="Bonometti L."/>
            <person name="Westerberg I."/>
            <person name="Brannstrom I.O."/>
            <person name="Guillou S."/>
            <person name="Cros-Aarteil S."/>
            <person name="Calhoun S."/>
            <person name="Haridas S."/>
            <person name="Kuo A."/>
            <person name="Mondo S."/>
            <person name="Pangilinan J."/>
            <person name="Riley R."/>
            <person name="LaButti K."/>
            <person name="Andreopoulos B."/>
            <person name="Lipzen A."/>
            <person name="Chen C."/>
            <person name="Yan M."/>
            <person name="Daum C."/>
            <person name="Ng V."/>
            <person name="Clum A."/>
            <person name="Steindorff A."/>
            <person name="Ohm R.A."/>
            <person name="Martin F."/>
            <person name="Silar P."/>
            <person name="Natvig D.O."/>
            <person name="Lalanne C."/>
            <person name="Gautier V."/>
            <person name="Ament-Velasquez S.L."/>
            <person name="Kruys A."/>
            <person name="Hutchinson M.I."/>
            <person name="Powell A.J."/>
            <person name="Barry K."/>
            <person name="Miller A.N."/>
            <person name="Grigoriev I.V."/>
            <person name="Debuchy R."/>
            <person name="Gladieux P."/>
            <person name="Hiltunen Thoren M."/>
            <person name="Johannesson H."/>
        </authorList>
    </citation>
    <scope>NUCLEOTIDE SEQUENCE</scope>
    <source>
        <strain evidence="5">CBS 314.62</strain>
    </source>
</reference>
<feature type="compositionally biased region" description="Low complexity" evidence="3">
    <location>
        <begin position="291"/>
        <end position="308"/>
    </location>
</feature>
<evidence type="ECO:0000313" key="5">
    <source>
        <dbReference type="EMBL" id="KAK3686032.1"/>
    </source>
</evidence>